<proteinExistence type="predicted"/>
<protein>
    <submittedName>
        <fullName evidence="1">Uncharacterized protein</fullName>
    </submittedName>
</protein>
<reference evidence="1" key="1">
    <citation type="journal article" date="2023" name="IMA Fungus">
        <title>Comparative genomic study of the Penicillium genus elucidates a diverse pangenome and 15 lateral gene transfer events.</title>
        <authorList>
            <person name="Petersen C."/>
            <person name="Sorensen T."/>
            <person name="Nielsen M.R."/>
            <person name="Sondergaard T.E."/>
            <person name="Sorensen J.L."/>
            <person name="Fitzpatrick D.A."/>
            <person name="Frisvad J.C."/>
            <person name="Nielsen K.L."/>
        </authorList>
    </citation>
    <scope>NUCLEOTIDE SEQUENCE</scope>
    <source>
        <strain evidence="1">IBT 17514</strain>
    </source>
</reference>
<keyword evidence="2" id="KW-1185">Reference proteome</keyword>
<dbReference type="Proteomes" id="UP001215712">
    <property type="component" value="Unassembled WGS sequence"/>
</dbReference>
<accession>A0AAD6N007</accession>
<evidence type="ECO:0000313" key="2">
    <source>
        <dbReference type="Proteomes" id="UP001215712"/>
    </source>
</evidence>
<reference evidence="1" key="2">
    <citation type="submission" date="2023-01" db="EMBL/GenBank/DDBJ databases">
        <authorList>
            <person name="Petersen C."/>
        </authorList>
    </citation>
    <scope>NUCLEOTIDE SEQUENCE</scope>
    <source>
        <strain evidence="1">IBT 17514</strain>
    </source>
</reference>
<comment type="caution">
    <text evidence="1">The sequence shown here is derived from an EMBL/GenBank/DDBJ whole genome shotgun (WGS) entry which is preliminary data.</text>
</comment>
<organism evidence="1 2">
    <name type="scientific">Penicillium malachiteum</name>
    <dbReference type="NCBI Taxonomy" id="1324776"/>
    <lineage>
        <taxon>Eukaryota</taxon>
        <taxon>Fungi</taxon>
        <taxon>Dikarya</taxon>
        <taxon>Ascomycota</taxon>
        <taxon>Pezizomycotina</taxon>
        <taxon>Eurotiomycetes</taxon>
        <taxon>Eurotiomycetidae</taxon>
        <taxon>Eurotiales</taxon>
        <taxon>Aspergillaceae</taxon>
        <taxon>Penicillium</taxon>
    </lineage>
</organism>
<gene>
    <name evidence="1" type="ORF">N7493_001637</name>
</gene>
<dbReference type="AlphaFoldDB" id="A0AAD6N007"/>
<dbReference type="EMBL" id="JAQJAN010000002">
    <property type="protein sequence ID" value="KAJ5738482.1"/>
    <property type="molecule type" value="Genomic_DNA"/>
</dbReference>
<evidence type="ECO:0000313" key="1">
    <source>
        <dbReference type="EMBL" id="KAJ5738482.1"/>
    </source>
</evidence>
<sequence>MSPPGGLVGTKRWLVPGTTTEPGKLMRLGSILREPYNPESSLNRRHILEIDEEDTYNESEVPRRLVQNELHRSNNYIAKIASSIPLIRAGFSVKGHSSQDPKTTVEMMNIRAKSFTPSDEYMEEALKHPQVVKYTQETHFRKRLYMIVGVATANKVTFNEIQSTKAGMSASAKAGAPQAADIEIGASHSSEVRFKAEWEVEEECDFAYRVREVKYSKSRFHDKDYTKGALFGADHQVNSGNGDLNDIVPQFERLNKDDAVAEELISGIFVLSE</sequence>
<name>A0AAD6N007_9EURO</name>